<dbReference type="Proteomes" id="UP001602123">
    <property type="component" value="Unassembled WGS sequence"/>
</dbReference>
<name>A0ABW6TT11_9ACTN</name>
<reference evidence="3 4" key="1">
    <citation type="submission" date="2024-10" db="EMBL/GenBank/DDBJ databases">
        <title>The Natural Products Discovery Center: Release of the First 8490 Sequenced Strains for Exploring Actinobacteria Biosynthetic Diversity.</title>
        <authorList>
            <person name="Kalkreuter E."/>
            <person name="Kautsar S.A."/>
            <person name="Yang D."/>
            <person name="Bader C.D."/>
            <person name="Teijaro C.N."/>
            <person name="Fluegel L."/>
            <person name="Davis C.M."/>
            <person name="Simpson J.R."/>
            <person name="Lauterbach L."/>
            <person name="Steele A.D."/>
            <person name="Gui C."/>
            <person name="Meng S."/>
            <person name="Li G."/>
            <person name="Viehrig K."/>
            <person name="Ye F."/>
            <person name="Su P."/>
            <person name="Kiefer A.F."/>
            <person name="Nichols A."/>
            <person name="Cepeda A.J."/>
            <person name="Yan W."/>
            <person name="Fan B."/>
            <person name="Jiang Y."/>
            <person name="Adhikari A."/>
            <person name="Zheng C.-J."/>
            <person name="Schuster L."/>
            <person name="Cowan T.M."/>
            <person name="Smanski M.J."/>
            <person name="Chevrette M.G."/>
            <person name="De Carvalho L.P.S."/>
            <person name="Shen B."/>
        </authorList>
    </citation>
    <scope>NUCLEOTIDE SEQUENCE [LARGE SCALE GENOMIC DNA]</scope>
    <source>
        <strain evidence="3 4">NPDC001650</strain>
    </source>
</reference>
<comment type="caution">
    <text evidence="3">The sequence shown here is derived from an EMBL/GenBank/DDBJ whole genome shotgun (WGS) entry which is preliminary data.</text>
</comment>
<evidence type="ECO:0000259" key="2">
    <source>
        <dbReference type="Pfam" id="PF05193"/>
    </source>
</evidence>
<protein>
    <submittedName>
        <fullName evidence="3">M16 family metallopeptidase</fullName>
    </submittedName>
</protein>
<proteinExistence type="predicted"/>
<organism evidence="3 4">
    <name type="scientific">Streptomyces nondiastaticus</name>
    <dbReference type="NCBI Taxonomy" id="3154512"/>
    <lineage>
        <taxon>Bacteria</taxon>
        <taxon>Bacillati</taxon>
        <taxon>Actinomycetota</taxon>
        <taxon>Actinomycetes</taxon>
        <taxon>Kitasatosporales</taxon>
        <taxon>Streptomycetaceae</taxon>
        <taxon>Streptomyces</taxon>
    </lineage>
</organism>
<dbReference type="Gene3D" id="3.30.830.10">
    <property type="entry name" value="Metalloenzyme, LuxS/M16 peptidase-like"/>
    <property type="match status" value="1"/>
</dbReference>
<accession>A0ABW6TT11</accession>
<feature type="domain" description="Peptidase M16 C-terminal" evidence="2">
    <location>
        <begin position="190"/>
        <end position="335"/>
    </location>
</feature>
<dbReference type="InterPro" id="IPR007863">
    <property type="entry name" value="Peptidase_M16_C"/>
</dbReference>
<evidence type="ECO:0000313" key="4">
    <source>
        <dbReference type="Proteomes" id="UP001602123"/>
    </source>
</evidence>
<sequence>MTPAPPVTPEIACVRTAEGAVVIGGHAEGTALSAVTLALPLAGAERAAVLAAPLLAACWARAVARTARRSGAAVRTEPVVTADYAGVTVECVRADRAVLCEVPRWCAAGPAGPEPEFDAVRTECLARLAADDRWSDGIRRTLFGRSHRYGIGHDERTAFLTACGPEEAARLSGTLRASPPVLALSHTEPSALRQLAEATSGTTPRRTAGPAEEPPGQPVRTVTLSAPAGPGLAYHLLGTPGVPLGSPDKAAVHLAWAVLGGREGLLDRRLRGERALTYSLAAFSREFGHAGYGMTVAGCAPEATDEVAAETHAVITALADRGCEAALLESARERLTIRFLRAAQNGCSVTERLCGYGIAGVDPGESCRYPDRLAAVTPHDLRRAARRYIAVPGGRERFETTAGGEERTG</sequence>
<dbReference type="RefSeq" id="WP_388623266.1">
    <property type="nucleotide sequence ID" value="NZ_JBIAUT010000001.1"/>
</dbReference>
<gene>
    <name evidence="3" type="ORF">ACFYZM_01645</name>
</gene>
<feature type="region of interest" description="Disordered" evidence="1">
    <location>
        <begin position="194"/>
        <end position="225"/>
    </location>
</feature>
<dbReference type="EMBL" id="JBIAUT010000001">
    <property type="protein sequence ID" value="MFF4214972.1"/>
    <property type="molecule type" value="Genomic_DNA"/>
</dbReference>
<evidence type="ECO:0000256" key="1">
    <source>
        <dbReference type="SAM" id="MobiDB-lite"/>
    </source>
</evidence>
<evidence type="ECO:0000313" key="3">
    <source>
        <dbReference type="EMBL" id="MFF4214972.1"/>
    </source>
</evidence>
<dbReference type="SUPFAM" id="SSF63411">
    <property type="entry name" value="LuxS/MPP-like metallohydrolase"/>
    <property type="match status" value="1"/>
</dbReference>
<dbReference type="Pfam" id="PF05193">
    <property type="entry name" value="Peptidase_M16_C"/>
    <property type="match status" value="1"/>
</dbReference>
<dbReference type="InterPro" id="IPR011249">
    <property type="entry name" value="Metalloenz_LuxS/M16"/>
</dbReference>
<keyword evidence="4" id="KW-1185">Reference proteome</keyword>